<dbReference type="Pfam" id="PF00128">
    <property type="entry name" value="Alpha-amylase"/>
    <property type="match status" value="1"/>
</dbReference>
<dbReference type="InterPro" id="IPR006047">
    <property type="entry name" value="GH13_cat_dom"/>
</dbReference>
<dbReference type="InterPro" id="IPR013783">
    <property type="entry name" value="Ig-like_fold"/>
</dbReference>
<gene>
    <name evidence="6" type="ORF">GTP77_17070</name>
</gene>
<dbReference type="InterPro" id="IPR013780">
    <property type="entry name" value="Glyco_hydro_b"/>
</dbReference>
<keyword evidence="2" id="KW-0326">Glycosidase</keyword>
<dbReference type="Gene3D" id="2.60.40.1180">
    <property type="entry name" value="Golgi alpha-mannosidase II"/>
    <property type="match status" value="1"/>
</dbReference>
<feature type="signal peptide" evidence="4">
    <location>
        <begin position="1"/>
        <end position="19"/>
    </location>
</feature>
<keyword evidence="4" id="KW-0732">Signal</keyword>
<dbReference type="InterPro" id="IPR015171">
    <property type="entry name" value="Cyc-maltodext_N"/>
</dbReference>
<feature type="domain" description="Glycosyl hydrolase family 13 catalytic" evidence="5">
    <location>
        <begin position="131"/>
        <end position="529"/>
    </location>
</feature>
<dbReference type="InterPro" id="IPR017853">
    <property type="entry name" value="GH"/>
</dbReference>
<dbReference type="InterPro" id="IPR019492">
    <property type="entry name" value="Cyclo-malto-dextrinase_C"/>
</dbReference>
<keyword evidence="1" id="KW-0378">Hydrolase</keyword>
<evidence type="ECO:0000256" key="3">
    <source>
        <dbReference type="SAM" id="MobiDB-lite"/>
    </source>
</evidence>
<evidence type="ECO:0000256" key="4">
    <source>
        <dbReference type="SAM" id="SignalP"/>
    </source>
</evidence>
<dbReference type="Pfam" id="PF10438">
    <property type="entry name" value="Cyc-maltodext_C"/>
    <property type="match status" value="1"/>
</dbReference>
<dbReference type="GO" id="GO:0016798">
    <property type="term" value="F:hydrolase activity, acting on glycosyl bonds"/>
    <property type="evidence" value="ECO:0007669"/>
    <property type="project" value="UniProtKB-KW"/>
</dbReference>
<dbReference type="SMART" id="SM00642">
    <property type="entry name" value="Aamy"/>
    <property type="match status" value="1"/>
</dbReference>
<evidence type="ECO:0000313" key="6">
    <source>
        <dbReference type="EMBL" id="MYN09039.1"/>
    </source>
</evidence>
<dbReference type="Gene3D" id="3.40.50.1820">
    <property type="entry name" value="alpha/beta hydrolase"/>
    <property type="match status" value="1"/>
</dbReference>
<dbReference type="Gene3D" id="2.60.40.10">
    <property type="entry name" value="Immunoglobulins"/>
    <property type="match status" value="1"/>
</dbReference>
<dbReference type="Proteomes" id="UP000450676">
    <property type="component" value="Unassembled WGS sequence"/>
</dbReference>
<comment type="caution">
    <text evidence="6">The sequence shown here is derived from an EMBL/GenBank/DDBJ whole genome shotgun (WGS) entry which is preliminary data.</text>
</comment>
<dbReference type="PANTHER" id="PTHR10357:SF210">
    <property type="entry name" value="MALTODEXTRIN GLUCOSIDASE"/>
    <property type="match status" value="1"/>
</dbReference>
<dbReference type="Pfam" id="PF09087">
    <property type="entry name" value="Cyc-maltodext_N"/>
    <property type="match status" value="1"/>
</dbReference>
<protein>
    <submittedName>
        <fullName evidence="6">Alpha-amylase</fullName>
    </submittedName>
</protein>
<dbReference type="InterPro" id="IPR014756">
    <property type="entry name" value="Ig_E-set"/>
</dbReference>
<keyword evidence="7" id="KW-1185">Reference proteome</keyword>
<dbReference type="GO" id="GO:0005975">
    <property type="term" value="P:carbohydrate metabolic process"/>
    <property type="evidence" value="ECO:0007669"/>
    <property type="project" value="InterPro"/>
</dbReference>
<evidence type="ECO:0000313" key="7">
    <source>
        <dbReference type="Proteomes" id="UP000450676"/>
    </source>
</evidence>
<feature type="region of interest" description="Disordered" evidence="3">
    <location>
        <begin position="135"/>
        <end position="167"/>
    </location>
</feature>
<dbReference type="SUPFAM" id="SSF51445">
    <property type="entry name" value="(Trans)glycosidases"/>
    <property type="match status" value="1"/>
</dbReference>
<dbReference type="RefSeq" id="WP_161073350.1">
    <property type="nucleotide sequence ID" value="NZ_WWCU01000019.1"/>
</dbReference>
<evidence type="ECO:0000256" key="2">
    <source>
        <dbReference type="ARBA" id="ARBA00023295"/>
    </source>
</evidence>
<dbReference type="InterPro" id="IPR000801">
    <property type="entry name" value="Esterase-like"/>
</dbReference>
<dbReference type="SUPFAM" id="SSF81296">
    <property type="entry name" value="E set domains"/>
    <property type="match status" value="1"/>
</dbReference>
<name>A0A7X4KM98_9BURK</name>
<proteinExistence type="predicted"/>
<dbReference type="AlphaFoldDB" id="A0A7X4KM98"/>
<dbReference type="InterPro" id="IPR029058">
    <property type="entry name" value="AB_hydrolase_fold"/>
</dbReference>
<accession>A0A7X4KM98</accession>
<dbReference type="Gene3D" id="3.20.20.80">
    <property type="entry name" value="Glycosidases"/>
    <property type="match status" value="1"/>
</dbReference>
<reference evidence="6 7" key="1">
    <citation type="submission" date="2019-12" db="EMBL/GenBank/DDBJ databases">
        <title>Novel species isolated from a subtropical stream in China.</title>
        <authorList>
            <person name="Lu H."/>
        </authorList>
    </citation>
    <scope>NUCLEOTIDE SEQUENCE [LARGE SCALE GENOMIC DNA]</scope>
    <source>
        <strain evidence="6 7">FT127W</strain>
    </source>
</reference>
<feature type="compositionally biased region" description="Polar residues" evidence="3">
    <location>
        <begin position="141"/>
        <end position="150"/>
    </location>
</feature>
<organism evidence="6 7">
    <name type="scientific">Pseudoduganella aquatica</name>
    <dbReference type="NCBI Taxonomy" id="2660641"/>
    <lineage>
        <taxon>Bacteria</taxon>
        <taxon>Pseudomonadati</taxon>
        <taxon>Pseudomonadota</taxon>
        <taxon>Betaproteobacteria</taxon>
        <taxon>Burkholderiales</taxon>
        <taxon>Oxalobacteraceae</taxon>
        <taxon>Telluria group</taxon>
        <taxon>Pseudoduganella</taxon>
    </lineage>
</organism>
<dbReference type="PANTHER" id="PTHR10357">
    <property type="entry name" value="ALPHA-AMYLASE FAMILY MEMBER"/>
    <property type="match status" value="1"/>
</dbReference>
<evidence type="ECO:0000256" key="1">
    <source>
        <dbReference type="ARBA" id="ARBA00022801"/>
    </source>
</evidence>
<dbReference type="EMBL" id="WWCU01000019">
    <property type="protein sequence ID" value="MYN09039.1"/>
    <property type="molecule type" value="Genomic_DNA"/>
</dbReference>
<dbReference type="CDD" id="cd11340">
    <property type="entry name" value="AmyAc_bac_CMD_like_3"/>
    <property type="match status" value="1"/>
</dbReference>
<evidence type="ECO:0000259" key="5">
    <source>
        <dbReference type="SMART" id="SM00642"/>
    </source>
</evidence>
<dbReference type="SUPFAM" id="SSF51011">
    <property type="entry name" value="Glycosyl hydrolase domain"/>
    <property type="match status" value="1"/>
</dbReference>
<dbReference type="Pfam" id="PF00756">
    <property type="entry name" value="Esterase"/>
    <property type="match status" value="1"/>
</dbReference>
<feature type="chain" id="PRO_5031372810" evidence="4">
    <location>
        <begin position="20"/>
        <end position="875"/>
    </location>
</feature>
<sequence>MKRLIATALLAACALPALAAEDYRIDHMEPPMWWTGMRVKTLQLMVHGKQIADLEPSISYPGVRIDKVERVANRNYLFIDLALDDSAQPGKFDIRFAAPGSAGVTYRYELLPREAGSANRAGFSGKDAIYQVMPDRYANGNPANDNSPRLSEQADRSKGGGRHGGDLQGMENALGYIAGMGYTMVWPTPLVENDMPAYSYHGYAATDHYKVDERYGSNEDYRRYSAKARSMGIGVIQDVVLNHIGAKHWWMRDLPTPDWINYGGKYVPTRHHRVAVADPYGSAEDKRNFTQGWFSPNMPDLNQANPHVATYLIQNNIWWIEYAGLSGLRVDTYGYSDAAFLSAWSRRITAEYPRLNLVGEEWSSQVPVVARWQYGKRNHDGYASWMPSMMDFPLNEALRKGLTGKGENEPSLTNLYETLSQDHLYAMPNNLVLFEGNHDMPRLFSELKNDDALFRMAIAYVLTMPRIPQLYYGTEIQMTSSTGTREDATYRHDFPGGWAGDKVNAFTGAGLSEQQRSAQAFMKKLLNWRKGASVIHNGKLMHYGPEQDAYVYFRYDGQNKVMVALNRNAKPVTLQAARFHEMLAGVPGGTDVISGKRYALDGDITLPARSALVLELEAAAPAEKAAVPRGEVRIIEQFASPQLGNKRALRIYLPPSYGKQPERRYPVLYMHDGQNLFDAKTAAYGAEWGIDETVDQLVAEGKMAEIIVVGIDNTPDRMNEYTPCCDAKYGGGKLAAYESFLVDTVKPYIDRTLRTRPGKEDTAIMGSSLGGIASVLIAAHRPDIYSKAGGVSSSFWWNQRNLIGKLPVLPVKFYLDAGTIDDGLEDTALMRAVMLAQGYREGDNLYYHEAAGGSHNEKSWAARVGIPLRWFFPSY</sequence>
<dbReference type="SUPFAM" id="SSF53474">
    <property type="entry name" value="alpha/beta-Hydrolases"/>
    <property type="match status" value="1"/>
</dbReference>